<dbReference type="InterPro" id="IPR041588">
    <property type="entry name" value="Integrase_H2C2"/>
</dbReference>
<feature type="domain" description="DUF5641" evidence="5">
    <location>
        <begin position="219"/>
        <end position="300"/>
    </location>
</feature>
<gene>
    <name evidence="6" type="ORF">LAZ67_18001880</name>
</gene>
<evidence type="ECO:0000313" key="7">
    <source>
        <dbReference type="Proteomes" id="UP001235939"/>
    </source>
</evidence>
<dbReference type="Pfam" id="PF14529">
    <property type="entry name" value="Exo_endo_phos_2"/>
    <property type="match status" value="1"/>
</dbReference>
<dbReference type="InterPro" id="IPR006579">
    <property type="entry name" value="Pre_C2HC_dom"/>
</dbReference>
<dbReference type="Gene3D" id="3.60.10.10">
    <property type="entry name" value="Endonuclease/exonuclease/phosphatase"/>
    <property type="match status" value="1"/>
</dbReference>
<dbReference type="PANTHER" id="PTHR47331">
    <property type="entry name" value="PHD-TYPE DOMAIN-CONTAINING PROTEIN"/>
    <property type="match status" value="1"/>
</dbReference>
<feature type="compositionally biased region" description="Basic and acidic residues" evidence="1">
    <location>
        <begin position="340"/>
        <end position="361"/>
    </location>
</feature>
<dbReference type="InterPro" id="IPR036397">
    <property type="entry name" value="RNaseH_sf"/>
</dbReference>
<feature type="region of interest" description="Disordered" evidence="1">
    <location>
        <begin position="739"/>
        <end position="799"/>
    </location>
</feature>
<feature type="domain" description="Integrase zinc-binding" evidence="4">
    <location>
        <begin position="37"/>
        <end position="89"/>
    </location>
</feature>
<evidence type="ECO:0000259" key="2">
    <source>
        <dbReference type="Pfam" id="PF07530"/>
    </source>
</evidence>
<keyword evidence="7" id="KW-1185">Reference proteome</keyword>
<sequence>MGVFSDGLLYVESKLLYREDREESEHFRRPFLLPHKHSLVDLMIREEHLRNNHAGTHILMLILREKFWIIKSRKPIGRIVRGCVKCRRFDQRPIKIPYLPGPLYLKDGSKVWMVLFTCAVYRAIHFEMVSSLETDSFILALSRFIGRRGRPSTIYSDNGTNLVGTRNLFAHLKWDKIVKETQEQRISWKLNPPRAAWWGGFWERMIRMIKKPLKENIRELQQRFRKEYLGLLVQKGKEVSGFKLIIGEIVLIGNDDQKRIDWPMAKIEELISGRDGKIRVARVKTTRGILMRPIQKIYPLEVTSEEDMALLCSHKEGGDITDSPVTKSRQDSGRQGTSKQVDHCLYRKMEQGREEDPKEPMESDPDSESGENTFPKKENTLGRTQEVPPGQEDVTPPPPVSDVLGRSTTTLHQLSAVTGHRERWNRYDGSYEAQSFFTNYDAQADRAQLQYSTSLKKPPDLLQAPLRVTNTRASRVFVCKYYMPPIVIKSTIGPTGEKLCIIEASLITQILDKCGIEYKLEETVQSKKRTRGSQSDDSRSPTRSERNLKTSRMDIGEQSPTTGISQQMNADHPPHDDDENNDNDGSWTTVTNPTGGKTTESGIEGVNTTAFKEEDVVTELVSMGFTEVIVKRLHRQSTKIPMNIVLVELPKNEQNKRIYGITEIIYQKIVVESFRTTKRVTQCFNCQGFGHGQLNCFLKPKCVKCAEEYHSKDCPRKSKQLPPKCANCGEAHTANYRGCPNFPKPQQQQLKPPRQNSPNTIPQASSTKTEEATVDKQKASYAETAKKKTTRSDTRELETHLKPSVDLKLRNYQTIRDDRIVGRGGGTAIILKNYLKYKKLLIQTSNMENTTILMKPDGRAVVQISSIYKKPDLPLLDEDLNLLLENNQSVIAAGDWNSKHPLWGSRTSNNSGTVLHNFSEKESLDIVAPSSPTHYSPLGNPDFLNIAILRNIPWTSRIKTLDALSSDHLPVILELTCPKDEFTTSACRLTNWVHFQQDLISSTPPRVPLKTEANIDSAVTILNDKIYNSYSKNTVISSSSSKQIEKKE</sequence>
<accession>A0ABY6LJY2</accession>
<dbReference type="InterPro" id="IPR040676">
    <property type="entry name" value="DUF5641"/>
</dbReference>
<evidence type="ECO:0000256" key="1">
    <source>
        <dbReference type="SAM" id="MobiDB-lite"/>
    </source>
</evidence>
<evidence type="ECO:0000259" key="3">
    <source>
        <dbReference type="Pfam" id="PF14529"/>
    </source>
</evidence>
<feature type="compositionally biased region" description="Low complexity" evidence="1">
    <location>
        <begin position="740"/>
        <end position="756"/>
    </location>
</feature>
<dbReference type="Pfam" id="PF18701">
    <property type="entry name" value="DUF5641"/>
    <property type="match status" value="1"/>
</dbReference>
<dbReference type="EMBL" id="CP092880">
    <property type="protein sequence ID" value="UYV80173.1"/>
    <property type="molecule type" value="Genomic_DNA"/>
</dbReference>
<feature type="region of interest" description="Disordered" evidence="1">
    <location>
        <begin position="524"/>
        <end position="603"/>
    </location>
</feature>
<dbReference type="SUPFAM" id="SSF53098">
    <property type="entry name" value="Ribonuclease H-like"/>
    <property type="match status" value="1"/>
</dbReference>
<dbReference type="InterPro" id="IPR005135">
    <property type="entry name" value="Endo/exonuclease/phosphatase"/>
</dbReference>
<name>A0ABY6LJY2_9ARAC</name>
<proteinExistence type="predicted"/>
<feature type="compositionally biased region" description="Polar residues" evidence="1">
    <location>
        <begin position="558"/>
        <end position="569"/>
    </location>
</feature>
<feature type="compositionally biased region" description="Basic and acidic residues" evidence="1">
    <location>
        <begin position="534"/>
        <end position="555"/>
    </location>
</feature>
<dbReference type="InterPro" id="IPR012337">
    <property type="entry name" value="RNaseH-like_sf"/>
</dbReference>
<feature type="domain" description="Pre-C2HC" evidence="2">
    <location>
        <begin position="615"/>
        <end position="676"/>
    </location>
</feature>
<organism evidence="6 7">
    <name type="scientific">Cordylochernes scorpioides</name>
    <dbReference type="NCBI Taxonomy" id="51811"/>
    <lineage>
        <taxon>Eukaryota</taxon>
        <taxon>Metazoa</taxon>
        <taxon>Ecdysozoa</taxon>
        <taxon>Arthropoda</taxon>
        <taxon>Chelicerata</taxon>
        <taxon>Arachnida</taxon>
        <taxon>Pseudoscorpiones</taxon>
        <taxon>Cheliferoidea</taxon>
        <taxon>Chernetidae</taxon>
        <taxon>Cordylochernes</taxon>
    </lineage>
</organism>
<feature type="region of interest" description="Disordered" evidence="1">
    <location>
        <begin position="315"/>
        <end position="405"/>
    </location>
</feature>
<dbReference type="SUPFAM" id="SSF56219">
    <property type="entry name" value="DNase I-like"/>
    <property type="match status" value="1"/>
</dbReference>
<feature type="compositionally biased region" description="Polar residues" evidence="1">
    <location>
        <begin position="757"/>
        <end position="767"/>
    </location>
</feature>
<feature type="compositionally biased region" description="Basic and acidic residues" evidence="1">
    <location>
        <begin position="768"/>
        <end position="799"/>
    </location>
</feature>
<evidence type="ECO:0000313" key="6">
    <source>
        <dbReference type="EMBL" id="UYV80173.1"/>
    </source>
</evidence>
<evidence type="ECO:0000259" key="4">
    <source>
        <dbReference type="Pfam" id="PF17921"/>
    </source>
</evidence>
<protein>
    <submittedName>
        <fullName evidence="6">Uncharacterized protein</fullName>
    </submittedName>
</protein>
<dbReference type="InterPro" id="IPR036691">
    <property type="entry name" value="Endo/exonu/phosph_ase_sf"/>
</dbReference>
<dbReference type="Pfam" id="PF07530">
    <property type="entry name" value="PRE_C2HC"/>
    <property type="match status" value="1"/>
</dbReference>
<reference evidence="6 7" key="1">
    <citation type="submission" date="2022-01" db="EMBL/GenBank/DDBJ databases">
        <title>A chromosomal length assembly of Cordylochernes scorpioides.</title>
        <authorList>
            <person name="Zeh D."/>
            <person name="Zeh J."/>
        </authorList>
    </citation>
    <scope>NUCLEOTIDE SEQUENCE [LARGE SCALE GENOMIC DNA]</scope>
    <source>
        <strain evidence="6">IN4F17</strain>
        <tissue evidence="6">Whole Body</tissue>
    </source>
</reference>
<evidence type="ECO:0000259" key="5">
    <source>
        <dbReference type="Pfam" id="PF18701"/>
    </source>
</evidence>
<feature type="domain" description="Endonuclease/exonuclease/phosphatase" evidence="3">
    <location>
        <begin position="863"/>
        <end position="972"/>
    </location>
</feature>
<dbReference type="Pfam" id="PF17921">
    <property type="entry name" value="Integrase_H2C2"/>
    <property type="match status" value="1"/>
</dbReference>
<feature type="compositionally biased region" description="Low complexity" evidence="1">
    <location>
        <begin position="588"/>
        <end position="599"/>
    </location>
</feature>
<dbReference type="Proteomes" id="UP001235939">
    <property type="component" value="Chromosome 18"/>
</dbReference>
<feature type="compositionally biased region" description="Polar residues" evidence="1">
    <location>
        <begin position="323"/>
        <end position="339"/>
    </location>
</feature>
<dbReference type="Gene3D" id="3.30.420.10">
    <property type="entry name" value="Ribonuclease H-like superfamily/Ribonuclease H"/>
    <property type="match status" value="1"/>
</dbReference>